<feature type="compositionally biased region" description="Low complexity" evidence="3">
    <location>
        <begin position="22"/>
        <end position="35"/>
    </location>
</feature>
<keyword evidence="7" id="KW-1185">Reference proteome</keyword>
<dbReference type="InterPro" id="IPR011990">
    <property type="entry name" value="TPR-like_helical_dom_sf"/>
</dbReference>
<evidence type="ECO:0000259" key="5">
    <source>
        <dbReference type="Pfam" id="PF01464"/>
    </source>
</evidence>
<dbReference type="CDD" id="cd13401">
    <property type="entry name" value="Slt70-like"/>
    <property type="match status" value="1"/>
</dbReference>
<dbReference type="Gene3D" id="1.25.40.10">
    <property type="entry name" value="Tetratricopeptide repeat domain"/>
    <property type="match status" value="2"/>
</dbReference>
<evidence type="ECO:0000256" key="4">
    <source>
        <dbReference type="SAM" id="SignalP"/>
    </source>
</evidence>
<dbReference type="SUPFAM" id="SSF48452">
    <property type="entry name" value="TPR-like"/>
    <property type="match status" value="2"/>
</dbReference>
<dbReference type="Gene3D" id="1.10.530.10">
    <property type="match status" value="1"/>
</dbReference>
<dbReference type="STRING" id="204669.Acid345_2691"/>
<dbReference type="EMBL" id="CP000360">
    <property type="protein sequence ID" value="ABF41692.1"/>
    <property type="molecule type" value="Genomic_DNA"/>
</dbReference>
<evidence type="ECO:0000313" key="7">
    <source>
        <dbReference type="Proteomes" id="UP000002432"/>
    </source>
</evidence>
<feature type="domain" description="Transglycosylase SLT" evidence="5">
    <location>
        <begin position="637"/>
        <end position="747"/>
    </location>
</feature>
<feature type="compositionally biased region" description="Basic residues" evidence="3">
    <location>
        <begin position="56"/>
        <end position="76"/>
    </location>
</feature>
<dbReference type="InterPro" id="IPR008258">
    <property type="entry name" value="Transglycosylase_SLT_dom_1"/>
</dbReference>
<proteinExistence type="inferred from homology"/>
<dbReference type="AlphaFoldDB" id="Q1IN58"/>
<dbReference type="InterPro" id="IPR019734">
    <property type="entry name" value="TPR_rpt"/>
</dbReference>
<dbReference type="GO" id="GO:0016020">
    <property type="term" value="C:membrane"/>
    <property type="evidence" value="ECO:0007669"/>
    <property type="project" value="InterPro"/>
</dbReference>
<feature type="chain" id="PRO_5004190967" evidence="4">
    <location>
        <begin position="23"/>
        <end position="798"/>
    </location>
</feature>
<dbReference type="PANTHER" id="PTHR37423">
    <property type="entry name" value="SOLUBLE LYTIC MUREIN TRANSGLYCOSYLASE-RELATED"/>
    <property type="match status" value="1"/>
</dbReference>
<comment type="similarity">
    <text evidence="1">Belongs to the transglycosylase Slt family.</text>
</comment>
<dbReference type="GO" id="GO:0008933">
    <property type="term" value="F:peptidoglycan lytic transglycosylase activity"/>
    <property type="evidence" value="ECO:0007669"/>
    <property type="project" value="InterPro"/>
</dbReference>
<dbReference type="Proteomes" id="UP000002432">
    <property type="component" value="Chromosome"/>
</dbReference>
<dbReference type="InterPro" id="IPR023346">
    <property type="entry name" value="Lysozyme-like_dom_sf"/>
</dbReference>
<feature type="compositionally biased region" description="Low complexity" evidence="3">
    <location>
        <begin position="43"/>
        <end position="55"/>
    </location>
</feature>
<dbReference type="EnsemblBacteria" id="ABF41692">
    <property type="protein sequence ID" value="ABF41692"/>
    <property type="gene ID" value="Acid345_2691"/>
</dbReference>
<evidence type="ECO:0000256" key="2">
    <source>
        <dbReference type="PROSITE-ProRule" id="PRU00339"/>
    </source>
</evidence>
<evidence type="ECO:0000256" key="1">
    <source>
        <dbReference type="ARBA" id="ARBA00007734"/>
    </source>
</evidence>
<dbReference type="eggNOG" id="COG0457">
    <property type="taxonomic scope" value="Bacteria"/>
</dbReference>
<accession>Q1IN58</accession>
<feature type="signal peptide" evidence="4">
    <location>
        <begin position="1"/>
        <end position="22"/>
    </location>
</feature>
<dbReference type="CAZy" id="GH23">
    <property type="family name" value="Glycoside Hydrolase Family 23"/>
</dbReference>
<keyword evidence="2" id="KW-0802">TPR repeat</keyword>
<sequence>MHLRFFVLAVLALALLPGAVHAQDTTSSSDKSTTPTKKKTAAKKSTTAKSSSKSSTAKKKTTASTAHKKATSRKLSHTAALRMNKTFVASADLKPMATQLISMRTPAAYDGVEKWTALHSGTDAGALGYLVLGYSHLQDRKYPQAIAELKKAQPRAGELSDYVDFFLGQAYAGNADYESALVHLRDFNVKYAESLYAHDALIAFANACLNASHPSEAIKALEANRAPTKADTELALGRAYIKNGQEVKGGLILQHIYYTMPTSVEADAAEADMRKVPGLPAASLDDRLTRADLLLKGKQYTQAAADYRGLMDVVSGDRRSEVLANLAVSLMKSGATRDAQKYLDQIPATAAAEINGQKLYNEMMIARHNNDSDRVASYLSQLRQQASTSSFFQEALFEAGNMYMLQHDYDHSIDCYREIHERFPEGPRAAYAHWRASWFDLRQGRTDAALREFREQLEKYPSTTEVTAAMYWEARLLEEKGNLPAARAWYAKLSDRYRNYYYAILARERLRAIGVQNIADEPLLAKVKALPPLDPSQIDTTPPPDDLRMEKARLLENGGMIDFAVKELQAVPGAGSGNWASLQVARIYTDAGQPHRALQYLKKTVPSYTAQEIGTLPVAYWKALFPRPYWADVQRFAEENNLDPFLVAALIRQESEFNPGAVSYANAYGLMQLLPGTGKSMAKTVGMKKYNTAALLQPSTNIELGTRYFRDMSNKLGNVEYALAAYNAGSDRVADWRDSAHYRDIAEFVETIPFVQTRDYVQSIVRNAAIYRRLYSTNTAPTKSASTVAEKAAKTSEQ</sequence>
<evidence type="ECO:0000256" key="3">
    <source>
        <dbReference type="SAM" id="MobiDB-lite"/>
    </source>
</evidence>
<dbReference type="PROSITE" id="PS00922">
    <property type="entry name" value="TRANSGLYCOSYLASE"/>
    <property type="match status" value="1"/>
</dbReference>
<feature type="repeat" description="TPR" evidence="2">
    <location>
        <begin position="393"/>
        <end position="426"/>
    </location>
</feature>
<dbReference type="eggNOG" id="COG1729">
    <property type="taxonomic scope" value="Bacteria"/>
</dbReference>
<dbReference type="GO" id="GO:0000270">
    <property type="term" value="P:peptidoglycan metabolic process"/>
    <property type="evidence" value="ECO:0007669"/>
    <property type="project" value="InterPro"/>
</dbReference>
<reference evidence="6 7" key="1">
    <citation type="journal article" date="2009" name="Appl. Environ. Microbiol.">
        <title>Three genomes from the phylum Acidobacteria provide insight into the lifestyles of these microorganisms in soils.</title>
        <authorList>
            <person name="Ward N.L."/>
            <person name="Challacombe J.F."/>
            <person name="Janssen P.H."/>
            <person name="Henrissat B."/>
            <person name="Coutinho P.M."/>
            <person name="Wu M."/>
            <person name="Xie G."/>
            <person name="Haft D.H."/>
            <person name="Sait M."/>
            <person name="Badger J."/>
            <person name="Barabote R.D."/>
            <person name="Bradley B."/>
            <person name="Brettin T.S."/>
            <person name="Brinkac L.M."/>
            <person name="Bruce D."/>
            <person name="Creasy T."/>
            <person name="Daugherty S.C."/>
            <person name="Davidsen T.M."/>
            <person name="DeBoy R.T."/>
            <person name="Detter J.C."/>
            <person name="Dodson R.J."/>
            <person name="Durkin A.S."/>
            <person name="Ganapathy A."/>
            <person name="Gwinn-Giglio M."/>
            <person name="Han C.S."/>
            <person name="Khouri H."/>
            <person name="Kiss H."/>
            <person name="Kothari S.P."/>
            <person name="Madupu R."/>
            <person name="Nelson K.E."/>
            <person name="Nelson W.C."/>
            <person name="Paulsen I."/>
            <person name="Penn K."/>
            <person name="Ren Q."/>
            <person name="Rosovitz M.J."/>
            <person name="Selengut J.D."/>
            <person name="Shrivastava S."/>
            <person name="Sullivan S.A."/>
            <person name="Tapia R."/>
            <person name="Thompson L.S."/>
            <person name="Watkins K.L."/>
            <person name="Yang Q."/>
            <person name="Yu C."/>
            <person name="Zafar N."/>
            <person name="Zhou L."/>
            <person name="Kuske C.R."/>
        </authorList>
    </citation>
    <scope>NUCLEOTIDE SEQUENCE [LARGE SCALE GENOMIC DNA]</scope>
    <source>
        <strain evidence="6 7">Ellin345</strain>
    </source>
</reference>
<protein>
    <submittedName>
        <fullName evidence="6">Lytic transglycosylase, catalytic</fullName>
    </submittedName>
</protein>
<organism evidence="6 7">
    <name type="scientific">Koribacter versatilis (strain Ellin345)</name>
    <dbReference type="NCBI Taxonomy" id="204669"/>
    <lineage>
        <taxon>Bacteria</taxon>
        <taxon>Pseudomonadati</taxon>
        <taxon>Acidobacteriota</taxon>
        <taxon>Terriglobia</taxon>
        <taxon>Terriglobales</taxon>
        <taxon>Candidatus Korobacteraceae</taxon>
        <taxon>Candidatus Korobacter</taxon>
    </lineage>
</organism>
<dbReference type="SMART" id="SM00028">
    <property type="entry name" value="TPR"/>
    <property type="match status" value="2"/>
</dbReference>
<keyword evidence="4" id="KW-0732">Signal</keyword>
<feature type="region of interest" description="Disordered" evidence="3">
    <location>
        <begin position="22"/>
        <end position="76"/>
    </location>
</feature>
<gene>
    <name evidence="6" type="ordered locus">Acid345_2691</name>
</gene>
<dbReference type="SUPFAM" id="SSF53955">
    <property type="entry name" value="Lysozyme-like"/>
    <property type="match status" value="1"/>
</dbReference>
<dbReference type="PROSITE" id="PS50005">
    <property type="entry name" value="TPR"/>
    <property type="match status" value="1"/>
</dbReference>
<dbReference type="HOGENOM" id="CLU_013746_1_1_0"/>
<dbReference type="PANTHER" id="PTHR37423:SF2">
    <property type="entry name" value="MEMBRANE-BOUND LYTIC MUREIN TRANSGLYCOSYLASE C"/>
    <property type="match status" value="1"/>
</dbReference>
<dbReference type="InterPro" id="IPR000189">
    <property type="entry name" value="Transglyc_AS"/>
</dbReference>
<evidence type="ECO:0000313" key="6">
    <source>
        <dbReference type="EMBL" id="ABF41692.1"/>
    </source>
</evidence>
<name>Q1IN58_KORVE</name>
<dbReference type="eggNOG" id="COG0741">
    <property type="taxonomic scope" value="Bacteria"/>
</dbReference>
<dbReference type="KEGG" id="aba:Acid345_2691"/>
<dbReference type="Pfam" id="PF01464">
    <property type="entry name" value="SLT"/>
    <property type="match status" value="1"/>
</dbReference>